<dbReference type="EMBL" id="UINC01068879">
    <property type="protein sequence ID" value="SVC01828.1"/>
    <property type="molecule type" value="Genomic_DNA"/>
</dbReference>
<dbReference type="AlphaFoldDB" id="A0A382IQJ5"/>
<proteinExistence type="predicted"/>
<reference evidence="1" key="1">
    <citation type="submission" date="2018-05" db="EMBL/GenBank/DDBJ databases">
        <authorList>
            <person name="Lanie J.A."/>
            <person name="Ng W.-L."/>
            <person name="Kazmierczak K.M."/>
            <person name="Andrzejewski T.M."/>
            <person name="Davidsen T.M."/>
            <person name="Wayne K.J."/>
            <person name="Tettelin H."/>
            <person name="Glass J.I."/>
            <person name="Rusch D."/>
            <person name="Podicherti R."/>
            <person name="Tsui H.-C.T."/>
            <person name="Winkler M.E."/>
        </authorList>
    </citation>
    <scope>NUCLEOTIDE SEQUENCE</scope>
</reference>
<protein>
    <submittedName>
        <fullName evidence="1">Uncharacterized protein</fullName>
    </submittedName>
</protein>
<accession>A0A382IQJ5</accession>
<organism evidence="1">
    <name type="scientific">marine metagenome</name>
    <dbReference type="NCBI Taxonomy" id="408172"/>
    <lineage>
        <taxon>unclassified sequences</taxon>
        <taxon>metagenomes</taxon>
        <taxon>ecological metagenomes</taxon>
    </lineage>
</organism>
<evidence type="ECO:0000313" key="1">
    <source>
        <dbReference type="EMBL" id="SVC01828.1"/>
    </source>
</evidence>
<sequence>MAISYTFSRVEPNVICAGQPDEGKACSVVVGMTAIDGDHAAYVDTTVTLTGAAIVAPESLDLSAICNGAADDGDWKVNLAAQIEAQKAQPHTWTGVATPPSVS</sequence>
<name>A0A382IQJ5_9ZZZZ</name>
<gene>
    <name evidence="1" type="ORF">METZ01_LOCUS254682</name>
</gene>